<evidence type="ECO:0000256" key="5">
    <source>
        <dbReference type="ARBA" id="ARBA00023014"/>
    </source>
</evidence>
<protein>
    <submittedName>
        <fullName evidence="7">(2Fe-2S)-binding protein</fullName>
    </submittedName>
</protein>
<organism evidence="7 8">
    <name type="scientific">Novosphingobium endophyticum</name>
    <dbReference type="NCBI Taxonomy" id="1955250"/>
    <lineage>
        <taxon>Bacteria</taxon>
        <taxon>Pseudomonadati</taxon>
        <taxon>Pseudomonadota</taxon>
        <taxon>Alphaproteobacteria</taxon>
        <taxon>Sphingomonadales</taxon>
        <taxon>Sphingomonadaceae</taxon>
        <taxon>Novosphingobium</taxon>
    </lineage>
</organism>
<gene>
    <name evidence="7" type="ORF">GCM10011494_38450</name>
</gene>
<keyword evidence="4" id="KW-0408">Iron</keyword>
<evidence type="ECO:0000259" key="6">
    <source>
        <dbReference type="PROSITE" id="PS51085"/>
    </source>
</evidence>
<accession>A0A916TVM9</accession>
<dbReference type="FunFam" id="3.10.20.30:FF:000020">
    <property type="entry name" value="Xanthine dehydrogenase iron-sulfur subunit"/>
    <property type="match status" value="1"/>
</dbReference>
<dbReference type="Proteomes" id="UP000608154">
    <property type="component" value="Unassembled WGS sequence"/>
</dbReference>
<dbReference type="SUPFAM" id="SSF54292">
    <property type="entry name" value="2Fe-2S ferredoxin-like"/>
    <property type="match status" value="1"/>
</dbReference>
<dbReference type="InterPro" id="IPR006058">
    <property type="entry name" value="2Fe2S_fd_BS"/>
</dbReference>
<sequence>MSSHPISFTLNGAATALEVEPRWTLLDVLRRQCGTTGVHAGCEHGVCGACTIIVDDVAVRACLMLAPQADGCEIRTVESVAEPDGTLHRVQRAMREEFSLQCGFCTPGVVMTLVQMDEAGADEDAVVEALTGHLCRCTGYQGMKRVARRLGQATGAEDRQDG</sequence>
<reference evidence="7" key="1">
    <citation type="journal article" date="2014" name="Int. J. Syst. Evol. Microbiol.">
        <title>Complete genome sequence of Corynebacterium casei LMG S-19264T (=DSM 44701T), isolated from a smear-ripened cheese.</title>
        <authorList>
            <consortium name="US DOE Joint Genome Institute (JGI-PGF)"/>
            <person name="Walter F."/>
            <person name="Albersmeier A."/>
            <person name="Kalinowski J."/>
            <person name="Ruckert C."/>
        </authorList>
    </citation>
    <scope>NUCLEOTIDE SEQUENCE</scope>
    <source>
        <strain evidence="7">CGMCC 1.15095</strain>
    </source>
</reference>
<reference evidence="7" key="2">
    <citation type="submission" date="2020-09" db="EMBL/GenBank/DDBJ databases">
        <authorList>
            <person name="Sun Q."/>
            <person name="Zhou Y."/>
        </authorList>
    </citation>
    <scope>NUCLEOTIDE SEQUENCE</scope>
    <source>
        <strain evidence="7">CGMCC 1.15095</strain>
    </source>
</reference>
<dbReference type="InterPro" id="IPR036884">
    <property type="entry name" value="2Fe-2S-bd_dom_sf"/>
</dbReference>
<keyword evidence="5" id="KW-0411">Iron-sulfur</keyword>
<keyword evidence="1" id="KW-0001">2Fe-2S</keyword>
<dbReference type="AlphaFoldDB" id="A0A916TVM9"/>
<name>A0A916TVM9_9SPHN</name>
<comment type="caution">
    <text evidence="7">The sequence shown here is derived from an EMBL/GenBank/DDBJ whole genome shotgun (WGS) entry which is preliminary data.</text>
</comment>
<dbReference type="PANTHER" id="PTHR44379">
    <property type="entry name" value="OXIDOREDUCTASE WITH IRON-SULFUR SUBUNIT"/>
    <property type="match status" value="1"/>
</dbReference>
<dbReference type="GO" id="GO:0046872">
    <property type="term" value="F:metal ion binding"/>
    <property type="evidence" value="ECO:0007669"/>
    <property type="project" value="UniProtKB-KW"/>
</dbReference>
<dbReference type="Pfam" id="PF00111">
    <property type="entry name" value="Fer2"/>
    <property type="match status" value="1"/>
</dbReference>
<evidence type="ECO:0000313" key="8">
    <source>
        <dbReference type="Proteomes" id="UP000608154"/>
    </source>
</evidence>
<evidence type="ECO:0000256" key="1">
    <source>
        <dbReference type="ARBA" id="ARBA00022714"/>
    </source>
</evidence>
<dbReference type="GO" id="GO:0051537">
    <property type="term" value="F:2 iron, 2 sulfur cluster binding"/>
    <property type="evidence" value="ECO:0007669"/>
    <property type="project" value="UniProtKB-KW"/>
</dbReference>
<feature type="domain" description="2Fe-2S ferredoxin-type" evidence="6">
    <location>
        <begin position="4"/>
        <end position="80"/>
    </location>
</feature>
<dbReference type="PROSITE" id="PS51085">
    <property type="entry name" value="2FE2S_FER_2"/>
    <property type="match status" value="1"/>
</dbReference>
<dbReference type="RefSeq" id="WP_188773182.1">
    <property type="nucleotide sequence ID" value="NZ_BMHK01000056.1"/>
</dbReference>
<evidence type="ECO:0000256" key="2">
    <source>
        <dbReference type="ARBA" id="ARBA00022723"/>
    </source>
</evidence>
<evidence type="ECO:0000256" key="3">
    <source>
        <dbReference type="ARBA" id="ARBA00023002"/>
    </source>
</evidence>
<keyword evidence="8" id="KW-1185">Reference proteome</keyword>
<dbReference type="PANTHER" id="PTHR44379:SF5">
    <property type="entry name" value="OXIDOREDUCTASE WITH IRON-SULFUR SUBUNIT"/>
    <property type="match status" value="1"/>
</dbReference>
<dbReference type="PROSITE" id="PS00197">
    <property type="entry name" value="2FE2S_FER_1"/>
    <property type="match status" value="1"/>
</dbReference>
<dbReference type="Gene3D" id="3.10.20.30">
    <property type="match status" value="1"/>
</dbReference>
<proteinExistence type="predicted"/>
<evidence type="ECO:0000313" key="7">
    <source>
        <dbReference type="EMBL" id="GGC15856.1"/>
    </source>
</evidence>
<keyword evidence="3" id="KW-0560">Oxidoreductase</keyword>
<evidence type="ECO:0000256" key="4">
    <source>
        <dbReference type="ARBA" id="ARBA00023004"/>
    </source>
</evidence>
<dbReference type="InterPro" id="IPR002888">
    <property type="entry name" value="2Fe-2S-bd"/>
</dbReference>
<dbReference type="CDD" id="cd00207">
    <property type="entry name" value="fer2"/>
    <property type="match status" value="1"/>
</dbReference>
<dbReference type="InterPro" id="IPR036010">
    <property type="entry name" value="2Fe-2S_ferredoxin-like_sf"/>
</dbReference>
<dbReference type="InterPro" id="IPR012675">
    <property type="entry name" value="Beta-grasp_dom_sf"/>
</dbReference>
<dbReference type="Gene3D" id="1.10.150.120">
    <property type="entry name" value="[2Fe-2S]-binding domain"/>
    <property type="match status" value="1"/>
</dbReference>
<dbReference type="Pfam" id="PF01799">
    <property type="entry name" value="Fer2_2"/>
    <property type="match status" value="1"/>
</dbReference>
<dbReference type="EMBL" id="BMHK01000056">
    <property type="protein sequence ID" value="GGC15856.1"/>
    <property type="molecule type" value="Genomic_DNA"/>
</dbReference>
<dbReference type="InterPro" id="IPR051452">
    <property type="entry name" value="Diverse_Oxidoreductases"/>
</dbReference>
<dbReference type="SUPFAM" id="SSF47741">
    <property type="entry name" value="CO dehydrogenase ISP C-domain like"/>
    <property type="match status" value="1"/>
</dbReference>
<dbReference type="InterPro" id="IPR001041">
    <property type="entry name" value="2Fe-2S_ferredoxin-type"/>
</dbReference>
<dbReference type="GO" id="GO:0016491">
    <property type="term" value="F:oxidoreductase activity"/>
    <property type="evidence" value="ECO:0007669"/>
    <property type="project" value="UniProtKB-KW"/>
</dbReference>
<keyword evidence="2" id="KW-0479">Metal-binding</keyword>